<dbReference type="SUPFAM" id="SSF56935">
    <property type="entry name" value="Porins"/>
    <property type="match status" value="1"/>
</dbReference>
<dbReference type="EMBL" id="JACYFG010000009">
    <property type="protein sequence ID" value="MBD5779512.1"/>
    <property type="molecule type" value="Genomic_DNA"/>
</dbReference>
<evidence type="ECO:0000313" key="12">
    <source>
        <dbReference type="EMBL" id="MBD5779512.1"/>
    </source>
</evidence>
<keyword evidence="13" id="KW-1185">Reference proteome</keyword>
<evidence type="ECO:0000313" key="13">
    <source>
        <dbReference type="Proteomes" id="UP000622317"/>
    </source>
</evidence>
<dbReference type="InterPro" id="IPR036942">
    <property type="entry name" value="Beta-barrel_TonB_sf"/>
</dbReference>
<dbReference type="GO" id="GO:0009279">
    <property type="term" value="C:cell outer membrane"/>
    <property type="evidence" value="ECO:0007669"/>
    <property type="project" value="UniProtKB-SubCell"/>
</dbReference>
<dbReference type="GO" id="GO:0015344">
    <property type="term" value="F:siderophore uptake transmembrane transporter activity"/>
    <property type="evidence" value="ECO:0007669"/>
    <property type="project" value="TreeGrafter"/>
</dbReference>
<dbReference type="PANTHER" id="PTHR32552">
    <property type="entry name" value="FERRICHROME IRON RECEPTOR-RELATED"/>
    <property type="match status" value="1"/>
</dbReference>
<dbReference type="Proteomes" id="UP000622317">
    <property type="component" value="Unassembled WGS sequence"/>
</dbReference>
<keyword evidence="9" id="KW-0472">Membrane</keyword>
<evidence type="ECO:0000256" key="6">
    <source>
        <dbReference type="ARBA" id="ARBA00022729"/>
    </source>
</evidence>
<proteinExistence type="predicted"/>
<evidence type="ECO:0000256" key="5">
    <source>
        <dbReference type="ARBA" id="ARBA00022692"/>
    </source>
</evidence>
<evidence type="ECO:0000259" key="11">
    <source>
        <dbReference type="Pfam" id="PF07715"/>
    </source>
</evidence>
<feature type="domain" description="TonB-dependent receptor plug" evidence="11">
    <location>
        <begin position="82"/>
        <end position="180"/>
    </location>
</feature>
<reference evidence="12" key="1">
    <citation type="submission" date="2020-09" db="EMBL/GenBank/DDBJ databases">
        <title>Pelagicoccus enzymogenes sp. nov. with an EPS production, isolated from marine sediment.</title>
        <authorList>
            <person name="Feng X."/>
        </authorList>
    </citation>
    <scope>NUCLEOTIDE SEQUENCE</scope>
    <source>
        <strain evidence="12">NFK12</strain>
    </source>
</reference>
<dbReference type="PANTHER" id="PTHR32552:SF68">
    <property type="entry name" value="FERRICHROME OUTER MEMBRANE TRANSPORTER_PHAGE RECEPTOR"/>
    <property type="match status" value="1"/>
</dbReference>
<keyword evidence="4" id="KW-0410">Iron transport</keyword>
<keyword evidence="3" id="KW-1134">Transmembrane beta strand</keyword>
<evidence type="ECO:0000256" key="10">
    <source>
        <dbReference type="ARBA" id="ARBA00023237"/>
    </source>
</evidence>
<comment type="caution">
    <text evidence="12">The sequence shown here is derived from an EMBL/GenBank/DDBJ whole genome shotgun (WGS) entry which is preliminary data.</text>
</comment>
<dbReference type="RefSeq" id="WP_191616652.1">
    <property type="nucleotide sequence ID" value="NZ_JACYFG010000009.1"/>
</dbReference>
<dbReference type="AlphaFoldDB" id="A0A927F778"/>
<evidence type="ECO:0000256" key="9">
    <source>
        <dbReference type="ARBA" id="ARBA00023136"/>
    </source>
</evidence>
<evidence type="ECO:0000256" key="7">
    <source>
        <dbReference type="ARBA" id="ARBA00023004"/>
    </source>
</evidence>
<keyword evidence="12" id="KW-0675">Receptor</keyword>
<gene>
    <name evidence="12" type="ORF">IEN85_08400</name>
</gene>
<keyword evidence="2" id="KW-0813">Transport</keyword>
<evidence type="ECO:0000256" key="4">
    <source>
        <dbReference type="ARBA" id="ARBA00022496"/>
    </source>
</evidence>
<dbReference type="InterPro" id="IPR012910">
    <property type="entry name" value="Plug_dom"/>
</dbReference>
<accession>A0A927F778</accession>
<evidence type="ECO:0000256" key="3">
    <source>
        <dbReference type="ARBA" id="ARBA00022452"/>
    </source>
</evidence>
<name>A0A927F778_9BACT</name>
<keyword evidence="8" id="KW-0406">Ion transport</keyword>
<keyword evidence="10" id="KW-0998">Cell outer membrane</keyword>
<comment type="subcellular location">
    <subcellularLocation>
        <location evidence="1">Cell outer membrane</location>
        <topology evidence="1">Multi-pass membrane protein</topology>
    </subcellularLocation>
</comment>
<keyword evidence="7" id="KW-0408">Iron</keyword>
<dbReference type="Pfam" id="PF07715">
    <property type="entry name" value="Plug"/>
    <property type="match status" value="1"/>
</dbReference>
<evidence type="ECO:0000256" key="1">
    <source>
        <dbReference type="ARBA" id="ARBA00004571"/>
    </source>
</evidence>
<dbReference type="InterPro" id="IPR039426">
    <property type="entry name" value="TonB-dep_rcpt-like"/>
</dbReference>
<dbReference type="Gene3D" id="2.40.170.20">
    <property type="entry name" value="TonB-dependent receptor, beta-barrel domain"/>
    <property type="match status" value="2"/>
</dbReference>
<evidence type="ECO:0000256" key="8">
    <source>
        <dbReference type="ARBA" id="ARBA00023065"/>
    </source>
</evidence>
<keyword evidence="5" id="KW-0812">Transmembrane</keyword>
<sequence length="1132" mass="126023">MNKTNAPKTADGICVRVLKNRRIPTFACVAAAAMSASLPQSLLAQDEEEEIFELSPFEVTADEGWRASETLAGSRMRTNYTDVATQIEALTTDFMDDYGLNNLEEAAMYTVNVEGTDELVTGNGLPGSAGNVRIRGLAGGTNSREFFALRAPGDNYNVDRIEIASGPNSILFGTGSPAGVINGTLKRATLSDDFGKVRLQASSFGGYRGQVDLNRVLIEDKLAVRVAAVNEDKRWEQDYADETRRRSYATFTYKPWENSTFSVHFEDVRIESHRPSRNYPTDGITGWYLSESIGNGGGYPNEYIFPNTADWANGTDLNDDGDFNDPGEVNRRVFVDGNQLFEGGDNVPVIVDGVGADAGVPVWGWQNSVEARSPKDWDHIPGINREADGYTLLNDNFYPSNVNTLSNVRWDESDYQVINAFFTHKIAEDFYFEFGMQEERNGGTFKERINYIGGVQVNVDPNQYLPDGVTPNPNAGKQYFQGYPAFDESMGKTQDFRAALSYEFDFKDKTDRFAFLGLHRFGALASGNNSESRNQVFRYHLQPTLENGEWKDAQIPGLEYAQTEIIPGFNSTPLISSPWQTLNGMVVRDDNGNPVPNANSAWLQDGKRRPQNRAYVDASMIVPNAAMNPGENWSIVDGNGETWVMNPREWGYTDSNGVPMVQSDGSANSSRDRLRTEQFSYQGFFWGNRVIATYGYRKDRVNSTKVIAEQNSDLGLRTNTLLADFSAFNPETADSGITRTKGLILRPIDDIIKLPLGIKVGFHYNESSTFQPSTSQFTAFGERVPGALGDGEDKGVTIGMFDGRLTARYNEFVNTAGPSRAGNTPFNRFRFTLNGSINRIKQVLPSYKEEAGWPQSRGGPDSPGVYDTRAGEYWVTSFAEATGKEFSLNWAATDNLDIRFNWNEQQVVESDIGNPWLEYTDTIEAFMDGITFKENGNANPQDRNGDGVVSDYTWDTAPQNGNQWPNADPNNPDAVFTIKDRWVDQVRNGGNGIGIIKALEGKSNDFVRQNRFNLNANYRFKDGKLKGASFGGAVRWREAPLIGYGSAIVAGTEIVDLTQPYYGKEELYLDLRYGHRGLKMPFFDRKFNLNLNVRNALDEDADIPTLYNALGEPIRFGRITGREIILGIDFDI</sequence>
<evidence type="ECO:0000256" key="2">
    <source>
        <dbReference type="ARBA" id="ARBA00022448"/>
    </source>
</evidence>
<organism evidence="12 13">
    <name type="scientific">Pelagicoccus enzymogenes</name>
    <dbReference type="NCBI Taxonomy" id="2773457"/>
    <lineage>
        <taxon>Bacteria</taxon>
        <taxon>Pseudomonadati</taxon>
        <taxon>Verrucomicrobiota</taxon>
        <taxon>Opitutia</taxon>
        <taxon>Puniceicoccales</taxon>
        <taxon>Pelagicoccaceae</taxon>
        <taxon>Pelagicoccus</taxon>
    </lineage>
</organism>
<protein>
    <submittedName>
        <fullName evidence="12">TonB-dependent receptor</fullName>
    </submittedName>
</protein>
<keyword evidence="6" id="KW-0732">Signal</keyword>